<organism evidence="3 4">
    <name type="scientific">Pseudocercospora fijiensis (strain CIRAD86)</name>
    <name type="common">Black leaf streak disease fungus</name>
    <name type="synonym">Mycosphaerella fijiensis</name>
    <dbReference type="NCBI Taxonomy" id="383855"/>
    <lineage>
        <taxon>Eukaryota</taxon>
        <taxon>Fungi</taxon>
        <taxon>Dikarya</taxon>
        <taxon>Ascomycota</taxon>
        <taxon>Pezizomycotina</taxon>
        <taxon>Dothideomycetes</taxon>
        <taxon>Dothideomycetidae</taxon>
        <taxon>Mycosphaerellales</taxon>
        <taxon>Mycosphaerellaceae</taxon>
        <taxon>Pseudocercospora</taxon>
    </lineage>
</organism>
<dbReference type="RefSeq" id="XP_007930665.1">
    <property type="nucleotide sequence ID" value="XM_007932474.1"/>
</dbReference>
<dbReference type="KEGG" id="pfj:MYCFIDRAFT_157089"/>
<keyword evidence="4" id="KW-1185">Reference proteome</keyword>
<dbReference type="GeneID" id="19331884"/>
<comment type="similarity">
    <text evidence="2">Belongs to the ustYa family.</text>
</comment>
<evidence type="ECO:0000313" key="3">
    <source>
        <dbReference type="EMBL" id="EME78256.1"/>
    </source>
</evidence>
<name>M3A1L7_PSEFD</name>
<evidence type="ECO:0000256" key="2">
    <source>
        <dbReference type="ARBA" id="ARBA00035112"/>
    </source>
</evidence>
<accession>M3A1L7</accession>
<dbReference type="EMBL" id="KB446563">
    <property type="protein sequence ID" value="EME78256.1"/>
    <property type="molecule type" value="Genomic_DNA"/>
</dbReference>
<dbReference type="Proteomes" id="UP000016932">
    <property type="component" value="Unassembled WGS sequence"/>
</dbReference>
<comment type="pathway">
    <text evidence="1">Mycotoxin biosynthesis.</text>
</comment>
<dbReference type="HOGENOM" id="CLU_042941_2_3_1"/>
<dbReference type="Pfam" id="PF11807">
    <property type="entry name" value="UstYa"/>
    <property type="match status" value="1"/>
</dbReference>
<dbReference type="VEuPathDB" id="FungiDB:MYCFIDRAFT_157089"/>
<dbReference type="InterPro" id="IPR021765">
    <property type="entry name" value="UstYa-like"/>
</dbReference>
<dbReference type="AlphaFoldDB" id="M3A1L7"/>
<dbReference type="PANTHER" id="PTHR33365:SF4">
    <property type="entry name" value="CYCLOCHLOROTINE BIOSYNTHESIS PROTEIN O"/>
    <property type="match status" value="1"/>
</dbReference>
<evidence type="ECO:0000313" key="4">
    <source>
        <dbReference type="Proteomes" id="UP000016932"/>
    </source>
</evidence>
<gene>
    <name evidence="3" type="ORF">MYCFIDRAFT_157089</name>
</gene>
<dbReference type="OrthoDB" id="3687641at2759"/>
<sequence length="219" mass="25371">MGSSATGYTTENLLPPQALTLSMRTFVSGNPIFLPNGTEIITVDPRAPKYVPSSSSDSPSPLMDENWEYLLKGRYFPISTTEGQNLWRGKDEYKAYFRNKYHGDWDMIAGGFDTFHSLHCLNELRKRFYPEFYPPDGFHGPVHDYHCINHLRQVLQCSSVATIIPSLWRPTVKIQYSDAAQPHVCRDFQAMHNFTRQRYERLGDGALKDWKEIFLRKEK</sequence>
<dbReference type="eggNOG" id="ENOG502RKD4">
    <property type="taxonomic scope" value="Eukaryota"/>
</dbReference>
<reference evidence="3 4" key="1">
    <citation type="journal article" date="2012" name="PLoS Pathog.">
        <title>Diverse lifestyles and strategies of plant pathogenesis encoded in the genomes of eighteen Dothideomycetes fungi.</title>
        <authorList>
            <person name="Ohm R.A."/>
            <person name="Feau N."/>
            <person name="Henrissat B."/>
            <person name="Schoch C.L."/>
            <person name="Horwitz B.A."/>
            <person name="Barry K.W."/>
            <person name="Condon B.J."/>
            <person name="Copeland A.C."/>
            <person name="Dhillon B."/>
            <person name="Glaser F."/>
            <person name="Hesse C.N."/>
            <person name="Kosti I."/>
            <person name="LaButti K."/>
            <person name="Lindquist E.A."/>
            <person name="Lucas S."/>
            <person name="Salamov A.A."/>
            <person name="Bradshaw R.E."/>
            <person name="Ciuffetti L."/>
            <person name="Hamelin R.C."/>
            <person name="Kema G.H.J."/>
            <person name="Lawrence C."/>
            <person name="Scott J.A."/>
            <person name="Spatafora J.W."/>
            <person name="Turgeon B.G."/>
            <person name="de Wit P.J.G.M."/>
            <person name="Zhong S."/>
            <person name="Goodwin S.B."/>
            <person name="Grigoriev I.V."/>
        </authorList>
    </citation>
    <scope>NUCLEOTIDE SEQUENCE [LARGE SCALE GENOMIC DNA]</scope>
    <source>
        <strain evidence="3 4">CIRAD86</strain>
    </source>
</reference>
<evidence type="ECO:0000256" key="1">
    <source>
        <dbReference type="ARBA" id="ARBA00004685"/>
    </source>
</evidence>
<proteinExistence type="inferred from homology"/>
<dbReference type="STRING" id="383855.M3A1L7"/>
<dbReference type="GO" id="GO:0043386">
    <property type="term" value="P:mycotoxin biosynthetic process"/>
    <property type="evidence" value="ECO:0007669"/>
    <property type="project" value="InterPro"/>
</dbReference>
<protein>
    <submittedName>
        <fullName evidence="3">Uncharacterized protein</fullName>
    </submittedName>
</protein>
<dbReference type="PANTHER" id="PTHR33365">
    <property type="entry name" value="YALI0B05434P"/>
    <property type="match status" value="1"/>
</dbReference>